<sequence length="150" mass="16962">MANVIHSSEYPRSTFLILDNLQCLVAENSLDTILSHLKQFYPPRKQPRIEVKGKIYLAKQYAIKFGAISMGSVNKGIVVEVEDKDQSRVSQCWSELTAFTKGLLDSSQPMDVPMFARQSDRPYLPSDSMSHYAFIFEQLRKTPSVTGAIK</sequence>
<dbReference type="AlphaFoldDB" id="A0AA35SLI2"/>
<dbReference type="InterPro" id="IPR013921">
    <property type="entry name" value="Mediator_Med20"/>
</dbReference>
<accession>A0AA35SLI2</accession>
<keyword evidence="8" id="KW-1185">Reference proteome</keyword>
<name>A0AA35SLI2_GEOBA</name>
<comment type="similarity">
    <text evidence="2 6">Belongs to the Mediator complex subunit 20 family.</text>
</comment>
<dbReference type="GO" id="GO:0016592">
    <property type="term" value="C:mediator complex"/>
    <property type="evidence" value="ECO:0007669"/>
    <property type="project" value="InterPro"/>
</dbReference>
<dbReference type="PANTHER" id="PTHR12465:SF0">
    <property type="entry name" value="MEDIATOR OF RNA POLYMERASE II TRANSCRIPTION SUBUNIT 20"/>
    <property type="match status" value="1"/>
</dbReference>
<comment type="subunit">
    <text evidence="6">Component of the Mediator complex.</text>
</comment>
<comment type="subcellular location">
    <subcellularLocation>
        <location evidence="1 6">Nucleus</location>
    </subcellularLocation>
</comment>
<keyword evidence="6" id="KW-0804">Transcription</keyword>
<dbReference type="EMBL" id="CASHTH010002554">
    <property type="protein sequence ID" value="CAI8031669.1"/>
    <property type="molecule type" value="Genomic_DNA"/>
</dbReference>
<evidence type="ECO:0000256" key="5">
    <source>
        <dbReference type="ARBA" id="ARBA00031954"/>
    </source>
</evidence>
<dbReference type="PANTHER" id="PTHR12465">
    <property type="entry name" value="UBIQUITIN SPECIFIC PROTEASE HOMOLOG 49"/>
    <property type="match status" value="1"/>
</dbReference>
<evidence type="ECO:0000256" key="1">
    <source>
        <dbReference type="ARBA" id="ARBA00004123"/>
    </source>
</evidence>
<dbReference type="Pfam" id="PF08612">
    <property type="entry name" value="Med20"/>
    <property type="match status" value="1"/>
</dbReference>
<gene>
    <name evidence="6" type="primary">MED20</name>
    <name evidence="7" type="ORF">GBAR_LOCUS17965</name>
</gene>
<reference evidence="7" key="1">
    <citation type="submission" date="2023-03" db="EMBL/GenBank/DDBJ databases">
        <authorList>
            <person name="Steffen K."/>
            <person name="Cardenas P."/>
        </authorList>
    </citation>
    <scope>NUCLEOTIDE SEQUENCE</scope>
</reference>
<evidence type="ECO:0000313" key="7">
    <source>
        <dbReference type="EMBL" id="CAI8031669.1"/>
    </source>
</evidence>
<evidence type="ECO:0000256" key="6">
    <source>
        <dbReference type="RuleBase" id="RU364152"/>
    </source>
</evidence>
<dbReference type="GO" id="GO:0006357">
    <property type="term" value="P:regulation of transcription by RNA polymerase II"/>
    <property type="evidence" value="ECO:0007669"/>
    <property type="project" value="InterPro"/>
</dbReference>
<keyword evidence="6" id="KW-0805">Transcription regulation</keyword>
<dbReference type="Proteomes" id="UP001174909">
    <property type="component" value="Unassembled WGS sequence"/>
</dbReference>
<keyword evidence="4 6" id="KW-0539">Nucleus</keyword>
<evidence type="ECO:0000256" key="3">
    <source>
        <dbReference type="ARBA" id="ARBA00019690"/>
    </source>
</evidence>
<evidence type="ECO:0000256" key="4">
    <source>
        <dbReference type="ARBA" id="ARBA00023242"/>
    </source>
</evidence>
<proteinExistence type="inferred from homology"/>
<evidence type="ECO:0000256" key="2">
    <source>
        <dbReference type="ARBA" id="ARBA00010743"/>
    </source>
</evidence>
<dbReference type="GO" id="GO:0003713">
    <property type="term" value="F:transcription coactivator activity"/>
    <property type="evidence" value="ECO:0007669"/>
    <property type="project" value="TreeGrafter"/>
</dbReference>
<organism evidence="7 8">
    <name type="scientific">Geodia barretti</name>
    <name type="common">Barrett's horny sponge</name>
    <dbReference type="NCBI Taxonomy" id="519541"/>
    <lineage>
        <taxon>Eukaryota</taxon>
        <taxon>Metazoa</taxon>
        <taxon>Porifera</taxon>
        <taxon>Demospongiae</taxon>
        <taxon>Heteroscleromorpha</taxon>
        <taxon>Tetractinellida</taxon>
        <taxon>Astrophorina</taxon>
        <taxon>Geodiidae</taxon>
        <taxon>Geodia</taxon>
    </lineage>
</organism>
<comment type="caution">
    <text evidence="7">The sequence shown here is derived from an EMBL/GenBank/DDBJ whole genome shotgun (WGS) entry which is preliminary data.</text>
</comment>
<protein>
    <recommendedName>
        <fullName evidence="3 6">Mediator of RNA polymerase II transcription subunit 20</fullName>
    </recommendedName>
    <alternativeName>
        <fullName evidence="5 6">Mediator complex subunit 20</fullName>
    </alternativeName>
</protein>
<evidence type="ECO:0000313" key="8">
    <source>
        <dbReference type="Proteomes" id="UP001174909"/>
    </source>
</evidence>
<keyword evidence="6" id="KW-0010">Activator</keyword>
<comment type="function">
    <text evidence="6">Component of the Mediator complex, a coactivator involved in the regulated transcription of nearly all RNA polymerase II-dependent genes. Mediator functions as a bridge to convey information from gene-specific regulatory proteins to the basal RNA polymerase II transcription machinery. Mediator is recruited to promoters by direct interactions with regulatory proteins and serves as a scaffold for the assembly of a functional preinitiation complex with RNA polymerase II and the general transcription factors.</text>
</comment>